<dbReference type="GO" id="GO:0051536">
    <property type="term" value="F:iron-sulfur cluster binding"/>
    <property type="evidence" value="ECO:0007669"/>
    <property type="project" value="InterPro"/>
</dbReference>
<reference evidence="2" key="1">
    <citation type="submission" date="2020-05" db="EMBL/GenBank/DDBJ databases">
        <authorList>
            <person name="Chiriac C."/>
            <person name="Salcher M."/>
            <person name="Ghai R."/>
            <person name="Kavagutti S V."/>
        </authorList>
    </citation>
    <scope>NUCLEOTIDE SEQUENCE</scope>
</reference>
<dbReference type="GO" id="GO:0016491">
    <property type="term" value="F:oxidoreductase activity"/>
    <property type="evidence" value="ECO:0007669"/>
    <property type="project" value="UniProtKB-KW"/>
</dbReference>
<dbReference type="Gene3D" id="3.10.20.440">
    <property type="entry name" value="2Fe-2S iron-sulphur cluster binding domain, sarcosine oxidase, alpha subunit, N-terminal domain"/>
    <property type="match status" value="1"/>
</dbReference>
<dbReference type="SUPFAM" id="SSF54292">
    <property type="entry name" value="2Fe-2S ferredoxin-like"/>
    <property type="match status" value="1"/>
</dbReference>
<name>A0A6J7TZT9_9ZZZZ</name>
<accession>A0A6J7TZT9</accession>
<sequence>MKEKISFTFNGDEFTCESGQSIAAALIAADHRELRTTRFGDEARSIFCGIGICFDCVVVIDGVANQRSCLIEARQGMKVESTP</sequence>
<dbReference type="InterPro" id="IPR042204">
    <property type="entry name" value="2Fe-2S-bd_N"/>
</dbReference>
<dbReference type="EMBL" id="CAFBQO010000133">
    <property type="protein sequence ID" value="CAB5059644.1"/>
    <property type="molecule type" value="Genomic_DNA"/>
</dbReference>
<organism evidence="2">
    <name type="scientific">freshwater metagenome</name>
    <dbReference type="NCBI Taxonomy" id="449393"/>
    <lineage>
        <taxon>unclassified sequences</taxon>
        <taxon>metagenomes</taxon>
        <taxon>ecological metagenomes</taxon>
    </lineage>
</organism>
<evidence type="ECO:0000256" key="1">
    <source>
        <dbReference type="ARBA" id="ARBA00023002"/>
    </source>
</evidence>
<keyword evidence="1" id="KW-0560">Oxidoreductase</keyword>
<gene>
    <name evidence="2" type="ORF">UFOPK4307_00832</name>
</gene>
<dbReference type="InterPro" id="IPR036010">
    <property type="entry name" value="2Fe-2S_ferredoxin-like_sf"/>
</dbReference>
<evidence type="ECO:0000313" key="2">
    <source>
        <dbReference type="EMBL" id="CAB5059644.1"/>
    </source>
</evidence>
<dbReference type="AlphaFoldDB" id="A0A6J7TZT9"/>
<dbReference type="Pfam" id="PF13510">
    <property type="entry name" value="Fer2_4"/>
    <property type="match status" value="1"/>
</dbReference>
<protein>
    <submittedName>
        <fullName evidence="2">Unannotated protein</fullName>
    </submittedName>
</protein>
<proteinExistence type="predicted"/>